<gene>
    <name evidence="1" type="ORF">Cvel_10520</name>
</gene>
<evidence type="ECO:0000313" key="1">
    <source>
        <dbReference type="EMBL" id="CEM51284.1"/>
    </source>
</evidence>
<accession>A0A0G4I2W5</accession>
<reference evidence="1" key="1">
    <citation type="submission" date="2014-11" db="EMBL/GenBank/DDBJ databases">
        <authorList>
            <person name="Otto D Thomas"/>
            <person name="Naeem Raeece"/>
        </authorList>
    </citation>
    <scope>NUCLEOTIDE SEQUENCE</scope>
</reference>
<dbReference type="EMBL" id="CDMZ01004901">
    <property type="protein sequence ID" value="CEM51284.1"/>
    <property type="molecule type" value="Genomic_DNA"/>
</dbReference>
<dbReference type="PhylomeDB" id="A0A0G4I2W5"/>
<organism evidence="1">
    <name type="scientific">Chromera velia CCMP2878</name>
    <dbReference type="NCBI Taxonomy" id="1169474"/>
    <lineage>
        <taxon>Eukaryota</taxon>
        <taxon>Sar</taxon>
        <taxon>Alveolata</taxon>
        <taxon>Colpodellida</taxon>
        <taxon>Chromeraceae</taxon>
        <taxon>Chromera</taxon>
    </lineage>
</organism>
<proteinExistence type="predicted"/>
<protein>
    <submittedName>
        <fullName evidence="1">Uncharacterized protein</fullName>
    </submittedName>
</protein>
<dbReference type="AlphaFoldDB" id="A0A0G4I2W5"/>
<name>A0A0G4I2W5_9ALVE</name>
<dbReference type="VEuPathDB" id="CryptoDB:Cvel_10520"/>
<sequence>MTPEAFSMMEYSVLFEALPVGSAARRYVVTNLRLTPSLGIPIRPSLNPDELIAVVYADALFGIPDSPYPQTGWLLFLQGSPLLYKSRRQSRVARSTTRAEVLTLEDAVDASLHFTACLIPFYKSVKIGIGCDTANVLYLL</sequence>